<evidence type="ECO:0000256" key="4">
    <source>
        <dbReference type="ARBA" id="ARBA00022475"/>
    </source>
</evidence>
<evidence type="ECO:0000256" key="14">
    <source>
        <dbReference type="SAM" id="Phobius"/>
    </source>
</evidence>
<dbReference type="SMART" id="SM00388">
    <property type="entry name" value="HisKA"/>
    <property type="match status" value="1"/>
</dbReference>
<evidence type="ECO:0000256" key="6">
    <source>
        <dbReference type="ARBA" id="ARBA00022679"/>
    </source>
</evidence>
<dbReference type="EC" id="2.7.13.3" evidence="3"/>
<keyword evidence="13 14" id="KW-0472">Membrane</keyword>
<evidence type="ECO:0000256" key="8">
    <source>
        <dbReference type="ARBA" id="ARBA00022741"/>
    </source>
</evidence>
<comment type="subcellular location">
    <subcellularLocation>
        <location evidence="2">Cell membrane</location>
        <topology evidence="2">Multi-pass membrane protein</topology>
    </subcellularLocation>
</comment>
<evidence type="ECO:0000256" key="11">
    <source>
        <dbReference type="ARBA" id="ARBA00022989"/>
    </source>
</evidence>
<dbReference type="InterPro" id="IPR005467">
    <property type="entry name" value="His_kinase_dom"/>
</dbReference>
<dbReference type="CDD" id="cd00075">
    <property type="entry name" value="HATPase"/>
    <property type="match status" value="1"/>
</dbReference>
<dbReference type="Gene3D" id="6.10.340.10">
    <property type="match status" value="1"/>
</dbReference>
<dbReference type="SUPFAM" id="SSF55874">
    <property type="entry name" value="ATPase domain of HSP90 chaperone/DNA topoisomerase II/histidine kinase"/>
    <property type="match status" value="1"/>
</dbReference>
<keyword evidence="10" id="KW-0067">ATP-binding</keyword>
<evidence type="ECO:0000256" key="1">
    <source>
        <dbReference type="ARBA" id="ARBA00000085"/>
    </source>
</evidence>
<dbReference type="Gene3D" id="3.30.565.10">
    <property type="entry name" value="Histidine kinase-like ATPase, C-terminal domain"/>
    <property type="match status" value="1"/>
</dbReference>
<dbReference type="EMBL" id="JBBMQS010000014">
    <property type="protein sequence ID" value="MEM5499499.1"/>
    <property type="molecule type" value="Genomic_DNA"/>
</dbReference>
<dbReference type="SUPFAM" id="SSF47384">
    <property type="entry name" value="Homodimeric domain of signal transducing histidine kinase"/>
    <property type="match status" value="1"/>
</dbReference>
<evidence type="ECO:0000313" key="16">
    <source>
        <dbReference type="EMBL" id="MEM5499499.1"/>
    </source>
</evidence>
<comment type="caution">
    <text evidence="16">The sequence shown here is derived from an EMBL/GenBank/DDBJ whole genome shotgun (WGS) entry which is preliminary data.</text>
</comment>
<dbReference type="Gene3D" id="1.10.287.130">
    <property type="match status" value="1"/>
</dbReference>
<keyword evidence="17" id="KW-1185">Reference proteome</keyword>
<gene>
    <name evidence="16" type="ORF">WNY77_18960</name>
</gene>
<feature type="transmembrane region" description="Helical" evidence="14">
    <location>
        <begin position="163"/>
        <end position="181"/>
    </location>
</feature>
<evidence type="ECO:0000256" key="7">
    <source>
        <dbReference type="ARBA" id="ARBA00022692"/>
    </source>
</evidence>
<dbReference type="Pfam" id="PF00512">
    <property type="entry name" value="HisKA"/>
    <property type="match status" value="1"/>
</dbReference>
<dbReference type="InterPro" id="IPR036890">
    <property type="entry name" value="HATPase_C_sf"/>
</dbReference>
<dbReference type="SMART" id="SM00387">
    <property type="entry name" value="HATPase_c"/>
    <property type="match status" value="1"/>
</dbReference>
<evidence type="ECO:0000256" key="13">
    <source>
        <dbReference type="ARBA" id="ARBA00023136"/>
    </source>
</evidence>
<dbReference type="PANTHER" id="PTHR45528">
    <property type="entry name" value="SENSOR HISTIDINE KINASE CPXA"/>
    <property type="match status" value="1"/>
</dbReference>
<dbReference type="RefSeq" id="WP_342882609.1">
    <property type="nucleotide sequence ID" value="NZ_JBBMQS010000014.1"/>
</dbReference>
<keyword evidence="12" id="KW-0902">Two-component regulatory system</keyword>
<evidence type="ECO:0000256" key="9">
    <source>
        <dbReference type="ARBA" id="ARBA00022777"/>
    </source>
</evidence>
<dbReference type="InterPro" id="IPR003594">
    <property type="entry name" value="HATPase_dom"/>
</dbReference>
<dbReference type="PANTHER" id="PTHR45528:SF1">
    <property type="entry name" value="SENSOR HISTIDINE KINASE CPXA"/>
    <property type="match status" value="1"/>
</dbReference>
<keyword evidence="7 14" id="KW-0812">Transmembrane</keyword>
<dbReference type="Proteomes" id="UP001461163">
    <property type="component" value="Unassembled WGS sequence"/>
</dbReference>
<dbReference type="InterPro" id="IPR003661">
    <property type="entry name" value="HisK_dim/P_dom"/>
</dbReference>
<name>A0ABU9T173_9ALTE</name>
<dbReference type="InterPro" id="IPR050398">
    <property type="entry name" value="HssS/ArlS-like"/>
</dbReference>
<dbReference type="PROSITE" id="PS50109">
    <property type="entry name" value="HIS_KIN"/>
    <property type="match status" value="1"/>
</dbReference>
<evidence type="ECO:0000256" key="2">
    <source>
        <dbReference type="ARBA" id="ARBA00004651"/>
    </source>
</evidence>
<comment type="catalytic activity">
    <reaction evidence="1">
        <text>ATP + protein L-histidine = ADP + protein N-phospho-L-histidine.</text>
        <dbReference type="EC" id="2.7.13.3"/>
    </reaction>
</comment>
<sequence>MARFSTLLGAMYHKLGFRRLFWRVFIWFWLSSLLVMFATSFVIISKYSSEDYAKRYSNDVLTQAERIVWRYEQTLVPQANRSVKLKNWINKKENRRGHLMSMLIMDDTKQRIYHYRLNKVKPEDRLAHSVFGPSGRSYQVFSKKPQAPRIYTQLMYRFQSLQFVFIFFASALVSALLSWSITRPLNYLGSFSRHYANKQEVAPLPRALLTRGDEVADLAQDIEFMINKTHAAATAQQQLLHDVSHELRAPLARLQVSAALIEQKSPDSRHVKQIHNDCLRIDQLIQQILDYSKLEQDNPAQEPCNINALCEQVIKNMAVTYPDIPVTFKADNKAQLNGYPEALLQAFDNIIGNACKYSSDGQPVDISVNNRENSIVVSVRDHGPGVDESEMSKLLQPFYRAGNKMHTNGFGLGLSIALKAINKHHGELRISTPDGGGLLVEIILPRDTVA</sequence>
<evidence type="ECO:0000256" key="10">
    <source>
        <dbReference type="ARBA" id="ARBA00022840"/>
    </source>
</evidence>
<evidence type="ECO:0000313" key="17">
    <source>
        <dbReference type="Proteomes" id="UP001461163"/>
    </source>
</evidence>
<reference evidence="16 17" key="1">
    <citation type="submission" date="2024-03" db="EMBL/GenBank/DDBJ databases">
        <title>Community enrichment and isolation of bacterial strains for fucoidan degradation.</title>
        <authorList>
            <person name="Sichert A."/>
        </authorList>
    </citation>
    <scope>NUCLEOTIDE SEQUENCE [LARGE SCALE GENOMIC DNA]</scope>
    <source>
        <strain evidence="16 17">AS12</strain>
    </source>
</reference>
<keyword evidence="8" id="KW-0547">Nucleotide-binding</keyword>
<evidence type="ECO:0000256" key="12">
    <source>
        <dbReference type="ARBA" id="ARBA00023012"/>
    </source>
</evidence>
<keyword evidence="6" id="KW-0808">Transferase</keyword>
<evidence type="ECO:0000256" key="5">
    <source>
        <dbReference type="ARBA" id="ARBA00022553"/>
    </source>
</evidence>
<accession>A0ABU9T173</accession>
<dbReference type="Pfam" id="PF02518">
    <property type="entry name" value="HATPase_c"/>
    <property type="match status" value="1"/>
</dbReference>
<feature type="domain" description="Histidine kinase" evidence="15">
    <location>
        <begin position="242"/>
        <end position="448"/>
    </location>
</feature>
<dbReference type="PRINTS" id="PR00344">
    <property type="entry name" value="BCTRLSENSOR"/>
</dbReference>
<keyword evidence="5" id="KW-0597">Phosphoprotein</keyword>
<feature type="transmembrane region" description="Helical" evidence="14">
    <location>
        <begin position="20"/>
        <end position="44"/>
    </location>
</feature>
<keyword evidence="4" id="KW-1003">Cell membrane</keyword>
<dbReference type="InterPro" id="IPR036097">
    <property type="entry name" value="HisK_dim/P_sf"/>
</dbReference>
<evidence type="ECO:0000259" key="15">
    <source>
        <dbReference type="PROSITE" id="PS50109"/>
    </source>
</evidence>
<protein>
    <recommendedName>
        <fullName evidence="3">histidine kinase</fullName>
        <ecNumber evidence="3">2.7.13.3</ecNumber>
    </recommendedName>
</protein>
<evidence type="ECO:0000256" key="3">
    <source>
        <dbReference type="ARBA" id="ARBA00012438"/>
    </source>
</evidence>
<dbReference type="InterPro" id="IPR004358">
    <property type="entry name" value="Sig_transdc_His_kin-like_C"/>
</dbReference>
<dbReference type="GO" id="GO:0016301">
    <property type="term" value="F:kinase activity"/>
    <property type="evidence" value="ECO:0007669"/>
    <property type="project" value="UniProtKB-KW"/>
</dbReference>
<dbReference type="CDD" id="cd00082">
    <property type="entry name" value="HisKA"/>
    <property type="match status" value="1"/>
</dbReference>
<organism evidence="16 17">
    <name type="scientific">Paraglaciecola mesophila</name>
    <dbReference type="NCBI Taxonomy" id="197222"/>
    <lineage>
        <taxon>Bacteria</taxon>
        <taxon>Pseudomonadati</taxon>
        <taxon>Pseudomonadota</taxon>
        <taxon>Gammaproteobacteria</taxon>
        <taxon>Alteromonadales</taxon>
        <taxon>Alteromonadaceae</taxon>
        <taxon>Paraglaciecola</taxon>
    </lineage>
</organism>
<keyword evidence="9 16" id="KW-0418">Kinase</keyword>
<keyword evidence="11 14" id="KW-1133">Transmembrane helix</keyword>
<proteinExistence type="predicted"/>